<accession>A0A562R1P9</accession>
<dbReference type="SUPFAM" id="SSF88713">
    <property type="entry name" value="Glycoside hydrolase/deacetylase"/>
    <property type="match status" value="1"/>
</dbReference>
<dbReference type="Proteomes" id="UP000318431">
    <property type="component" value="Unassembled WGS sequence"/>
</dbReference>
<dbReference type="GO" id="GO:0005975">
    <property type="term" value="P:carbohydrate metabolic process"/>
    <property type="evidence" value="ECO:0007669"/>
    <property type="project" value="InterPro"/>
</dbReference>
<sequence length="343" mass="38196">MRTRVCISVDTEFSIAGAFGRADRQPVGDPMVWCEVDGRSQGLGFLLEQFGKHDIPATFFVETVHRCHFRDDPMAPIARLIVAQGHEVQLHTHPCWAVFRHEDWRERVRQQPDQDDFVGRAEADTVALLRQGQAAFADWGVPAPTVFRAGNLQHDDALYAALARCGIPASSCIGLAVFDSHDPGYRLYSGTHWRHGVLELPVLTFQDWAVGGRQHLKTLTVAGSSFAEMRLVLERAHAVQLPLVVLLTHPFEYVQRRGDGMGTARVDALHQDRLARLCTFLDGARDRFLPVGMGDAAAALRAVPDERNVLLQGSAWLGMRRLVEGAVNDRYGHWALARRQVSA</sequence>
<proteinExistence type="predicted"/>
<dbReference type="AlphaFoldDB" id="A0A562R1P9"/>
<dbReference type="RefSeq" id="WP_145650699.1">
    <property type="nucleotide sequence ID" value="NZ_VLLB01000007.1"/>
</dbReference>
<dbReference type="Gene3D" id="3.20.20.370">
    <property type="entry name" value="Glycoside hydrolase/deacetylase"/>
    <property type="match status" value="1"/>
</dbReference>
<dbReference type="InterPro" id="IPR011330">
    <property type="entry name" value="Glyco_hydro/deAcase_b/a-brl"/>
</dbReference>
<dbReference type="OrthoDB" id="8597776at2"/>
<keyword evidence="3" id="KW-1185">Reference proteome</keyword>
<comment type="caution">
    <text evidence="2">The sequence shown here is derived from an EMBL/GenBank/DDBJ whole genome shotgun (WGS) entry which is preliminary data.</text>
</comment>
<reference evidence="2 3" key="1">
    <citation type="journal article" date="2015" name="Stand. Genomic Sci.">
        <title>Genomic Encyclopedia of Bacterial and Archaeal Type Strains, Phase III: the genomes of soil and plant-associated and newly described type strains.</title>
        <authorList>
            <person name="Whitman W.B."/>
            <person name="Woyke T."/>
            <person name="Klenk H.P."/>
            <person name="Zhou Y."/>
            <person name="Lilburn T.G."/>
            <person name="Beck B.J."/>
            <person name="De Vos P."/>
            <person name="Vandamme P."/>
            <person name="Eisen J.A."/>
            <person name="Garrity G."/>
            <person name="Hugenholtz P."/>
            <person name="Kyrpides N.C."/>
        </authorList>
    </citation>
    <scope>NUCLEOTIDE SEQUENCE [LARGE SCALE GENOMIC DNA]</scope>
    <source>
        <strain evidence="2 3">CGMCC 1.10822</strain>
    </source>
</reference>
<organism evidence="2 3">
    <name type="scientific">Pseudoduganella lurida</name>
    <dbReference type="NCBI Taxonomy" id="1036180"/>
    <lineage>
        <taxon>Bacteria</taxon>
        <taxon>Pseudomonadati</taxon>
        <taxon>Pseudomonadota</taxon>
        <taxon>Betaproteobacteria</taxon>
        <taxon>Burkholderiales</taxon>
        <taxon>Oxalobacteraceae</taxon>
        <taxon>Telluria group</taxon>
        <taxon>Pseudoduganella</taxon>
    </lineage>
</organism>
<protein>
    <submittedName>
        <fullName evidence="2">Polysaccharide deacetylase</fullName>
    </submittedName>
</protein>
<gene>
    <name evidence="2" type="ORF">IP91_03828</name>
</gene>
<dbReference type="InterPro" id="IPR002509">
    <property type="entry name" value="NODB_dom"/>
</dbReference>
<evidence type="ECO:0000313" key="2">
    <source>
        <dbReference type="EMBL" id="TWI62988.1"/>
    </source>
</evidence>
<dbReference type="EMBL" id="VLLB01000007">
    <property type="protein sequence ID" value="TWI62988.1"/>
    <property type="molecule type" value="Genomic_DNA"/>
</dbReference>
<name>A0A562R1P9_9BURK</name>
<feature type="domain" description="NodB homology" evidence="1">
    <location>
        <begin position="46"/>
        <end position="168"/>
    </location>
</feature>
<evidence type="ECO:0000259" key="1">
    <source>
        <dbReference type="Pfam" id="PF01522"/>
    </source>
</evidence>
<dbReference type="GO" id="GO:0016810">
    <property type="term" value="F:hydrolase activity, acting on carbon-nitrogen (but not peptide) bonds"/>
    <property type="evidence" value="ECO:0007669"/>
    <property type="project" value="InterPro"/>
</dbReference>
<dbReference type="Pfam" id="PF01522">
    <property type="entry name" value="Polysacc_deac_1"/>
    <property type="match status" value="1"/>
</dbReference>
<evidence type="ECO:0000313" key="3">
    <source>
        <dbReference type="Proteomes" id="UP000318431"/>
    </source>
</evidence>